<reference evidence="1" key="1">
    <citation type="submission" date="2018-04" db="EMBL/GenBank/DDBJ databases">
        <title>Transcriptome assembly of Sipha flava.</title>
        <authorList>
            <person name="Scully E.D."/>
            <person name="Geib S.M."/>
            <person name="Palmer N.A."/>
            <person name="Koch K."/>
            <person name="Bradshaw J."/>
            <person name="Heng-Moss T."/>
            <person name="Sarath G."/>
        </authorList>
    </citation>
    <scope>NUCLEOTIDE SEQUENCE</scope>
</reference>
<accession>A0A2S2Q607</accession>
<evidence type="ECO:0000313" key="1">
    <source>
        <dbReference type="EMBL" id="MBY73144.1"/>
    </source>
</evidence>
<sequence>MLLIIFEIDVCPRDNNIVTVNKRLVGTRLLLVVRVGINVILLVVTDSIVDGCGFWIYRTVSTHVAPMCIPGNRVTMWLHEYIRAWAEMRLLHCMSITAIGYRVRLPDGRVIQWFFFYLTRAVTMYLKPVKRAINAQ</sequence>
<gene>
    <name evidence="1" type="ORF">g.184060</name>
</gene>
<proteinExistence type="predicted"/>
<organism evidence="1">
    <name type="scientific">Sipha flava</name>
    <name type="common">yellow sugarcane aphid</name>
    <dbReference type="NCBI Taxonomy" id="143950"/>
    <lineage>
        <taxon>Eukaryota</taxon>
        <taxon>Metazoa</taxon>
        <taxon>Ecdysozoa</taxon>
        <taxon>Arthropoda</taxon>
        <taxon>Hexapoda</taxon>
        <taxon>Insecta</taxon>
        <taxon>Pterygota</taxon>
        <taxon>Neoptera</taxon>
        <taxon>Paraneoptera</taxon>
        <taxon>Hemiptera</taxon>
        <taxon>Sternorrhyncha</taxon>
        <taxon>Aphidomorpha</taxon>
        <taxon>Aphidoidea</taxon>
        <taxon>Aphididae</taxon>
        <taxon>Sipha</taxon>
    </lineage>
</organism>
<name>A0A2S2Q607_9HEMI</name>
<dbReference type="EMBL" id="GGMS01003941">
    <property type="protein sequence ID" value="MBY73144.1"/>
    <property type="molecule type" value="Transcribed_RNA"/>
</dbReference>
<protein>
    <submittedName>
        <fullName evidence="1">Uncharacterized protein</fullName>
    </submittedName>
</protein>
<dbReference type="AlphaFoldDB" id="A0A2S2Q607"/>